<dbReference type="RefSeq" id="WP_081505882.1">
    <property type="nucleotide sequence ID" value="NZ_JAMDLX010000030.1"/>
</dbReference>
<dbReference type="AlphaFoldDB" id="A0AAP7DKL6"/>
<dbReference type="Proteomes" id="UP000552038">
    <property type="component" value="Unassembled WGS sequence"/>
</dbReference>
<dbReference type="GO" id="GO:0043937">
    <property type="term" value="P:regulation of sporulation"/>
    <property type="evidence" value="ECO:0007669"/>
    <property type="project" value="InterPro"/>
</dbReference>
<protein>
    <submittedName>
        <fullName evidence="1">Aspartyl-phosphate phosphatase Spo0E family protein</fullName>
    </submittedName>
</protein>
<dbReference type="GO" id="GO:0046983">
    <property type="term" value="F:protein dimerization activity"/>
    <property type="evidence" value="ECO:0007669"/>
    <property type="project" value="InterPro"/>
</dbReference>
<accession>A0AAP7DKL6</accession>
<dbReference type="Pfam" id="PF09388">
    <property type="entry name" value="SpoOE-like"/>
    <property type="match status" value="1"/>
</dbReference>
<organism evidence="1 2">
    <name type="scientific">Paenibacillus alvei</name>
    <name type="common">Bacillus alvei</name>
    <dbReference type="NCBI Taxonomy" id="44250"/>
    <lineage>
        <taxon>Bacteria</taxon>
        <taxon>Bacillati</taxon>
        <taxon>Bacillota</taxon>
        <taxon>Bacilli</taxon>
        <taxon>Bacillales</taxon>
        <taxon>Paenibacillaceae</taxon>
        <taxon>Paenibacillus</taxon>
    </lineage>
</organism>
<dbReference type="InterPro" id="IPR036638">
    <property type="entry name" value="HLH_DNA-bd_sf"/>
</dbReference>
<gene>
    <name evidence="1" type="ORF">HMI46_26330</name>
</gene>
<dbReference type="GeneID" id="94492512"/>
<dbReference type="InterPro" id="IPR037208">
    <property type="entry name" value="Spo0E-like_sf"/>
</dbReference>
<dbReference type="EMBL" id="JABFOR010000069">
    <property type="protein sequence ID" value="NOJ74033.1"/>
    <property type="molecule type" value="Genomic_DNA"/>
</dbReference>
<sequence length="64" mass="7425">MISNCDKSVDALLSKIYELKQQLIKTAIEKKLTDDEVVKISQELDSYIVEVQRKQIKRGFIRAI</sequence>
<dbReference type="InterPro" id="IPR018540">
    <property type="entry name" value="Spo0E-like"/>
</dbReference>
<reference evidence="1 2" key="1">
    <citation type="submission" date="2020-05" db="EMBL/GenBank/DDBJ databases">
        <title>Whole genome sequencing and identification of novel metabolites from Paenibacillus alvei strain JR949.</title>
        <authorList>
            <person name="Rajendhran J."/>
            <person name="Sree Pranav P."/>
            <person name="Mahalakshmi B."/>
            <person name="Karthikeyan R."/>
        </authorList>
    </citation>
    <scope>NUCLEOTIDE SEQUENCE [LARGE SCALE GENOMIC DNA]</scope>
    <source>
        <strain evidence="1 2">JR949</strain>
    </source>
</reference>
<evidence type="ECO:0000313" key="1">
    <source>
        <dbReference type="EMBL" id="NOJ74033.1"/>
    </source>
</evidence>
<name>A0AAP7DKL6_PAEAL</name>
<dbReference type="Gene3D" id="4.10.280.10">
    <property type="entry name" value="Helix-loop-helix DNA-binding domain"/>
    <property type="match status" value="1"/>
</dbReference>
<dbReference type="SUPFAM" id="SSF140500">
    <property type="entry name" value="BAS1536-like"/>
    <property type="match status" value="1"/>
</dbReference>
<evidence type="ECO:0000313" key="2">
    <source>
        <dbReference type="Proteomes" id="UP000552038"/>
    </source>
</evidence>
<comment type="caution">
    <text evidence="1">The sequence shown here is derived from an EMBL/GenBank/DDBJ whole genome shotgun (WGS) entry which is preliminary data.</text>
</comment>
<proteinExistence type="predicted"/>